<dbReference type="Gene3D" id="3.40.50.12780">
    <property type="entry name" value="N-terminal domain of ligase-like"/>
    <property type="match status" value="1"/>
</dbReference>
<dbReference type="InterPro" id="IPR000873">
    <property type="entry name" value="AMP-dep_synth/lig_dom"/>
</dbReference>
<name>A0ABX0W1L4_9RHOB</name>
<dbReference type="InterPro" id="IPR050237">
    <property type="entry name" value="ATP-dep_AMP-bd_enzyme"/>
</dbReference>
<proteinExistence type="predicted"/>
<dbReference type="InterPro" id="IPR042099">
    <property type="entry name" value="ANL_N_sf"/>
</dbReference>
<evidence type="ECO:0000313" key="4">
    <source>
        <dbReference type="Proteomes" id="UP000709466"/>
    </source>
</evidence>
<gene>
    <name evidence="3" type="ORF">HCZ30_16180</name>
</gene>
<protein>
    <submittedName>
        <fullName evidence="3">Acyl--CoA ligase</fullName>
    </submittedName>
</protein>
<accession>A0ABX0W1L4</accession>
<sequence>MLSITEPRAVDPCPKSFNMAAHVLSNASLQPDHVALEVLGQEWWSYAELEQAVLGLGTGLKALGIKPGERMMMRLGNTPWFPIVYLAAIAVGVVPIPTSTQLTVEEITKMCESVKPALIVGEQGITLPECRVPVIALDQLKSFRDFPPANYVFGKPDRPAYIIFTSGSTGKPRAVVHAHRAIWARQMMWGGWYELKSTDRLMHAGSFNWTYTLGAGLMDPWSIGATALIPPDGTPTTKLPELIAKSRATIFAATPGVFRQMMRTDLPPMPKLRHAISAGESMPYAMKRQWNAAAGTMVFEAYGMSECSTFISGSPMRPAPPHAIGYPQPGRRIAILGDDGPVPVGETGHLGIHNSDPGLFIEYDGQPEETASKFQGEWFLTGDMCHMDDTGAIYYDGRTDDMMNAGGYRVSPIEVEDAMASAEGIRECAAAEVRVKIDATVIALFYVADTDLSEDMLSNHAAEKLARYKSPRLFVRVDALPRNANNKILRRELRGDWERQHGQTGHHR</sequence>
<dbReference type="Proteomes" id="UP000709466">
    <property type="component" value="Unassembled WGS sequence"/>
</dbReference>
<dbReference type="PANTHER" id="PTHR43767">
    <property type="entry name" value="LONG-CHAIN-FATTY-ACID--COA LIGASE"/>
    <property type="match status" value="1"/>
</dbReference>
<dbReference type="Gene3D" id="3.30.300.30">
    <property type="match status" value="1"/>
</dbReference>
<evidence type="ECO:0000313" key="3">
    <source>
        <dbReference type="EMBL" id="NIY73968.1"/>
    </source>
</evidence>
<dbReference type="SUPFAM" id="SSF56801">
    <property type="entry name" value="Acetyl-CoA synthetase-like"/>
    <property type="match status" value="1"/>
</dbReference>
<feature type="domain" description="AMP-binding enzyme C-terminal" evidence="2">
    <location>
        <begin position="414"/>
        <end position="487"/>
    </location>
</feature>
<keyword evidence="3" id="KW-0436">Ligase</keyword>
<dbReference type="PROSITE" id="PS00455">
    <property type="entry name" value="AMP_BINDING"/>
    <property type="match status" value="1"/>
</dbReference>
<dbReference type="InterPro" id="IPR020845">
    <property type="entry name" value="AMP-binding_CS"/>
</dbReference>
<reference evidence="3 4" key="1">
    <citation type="submission" date="2020-03" db="EMBL/GenBank/DDBJ databases">
        <title>Bacterial isolates of synthetic phycosphere.</title>
        <authorList>
            <person name="Fu H."/>
            <person name="Moran M.A."/>
        </authorList>
    </citation>
    <scope>NUCLEOTIDE SEQUENCE [LARGE SCALE GENOMIC DNA]</scope>
    <source>
        <strain evidence="3 4">HF1</strain>
    </source>
</reference>
<dbReference type="InterPro" id="IPR045851">
    <property type="entry name" value="AMP-bd_C_sf"/>
</dbReference>
<keyword evidence="4" id="KW-1185">Reference proteome</keyword>
<dbReference type="GO" id="GO:0016874">
    <property type="term" value="F:ligase activity"/>
    <property type="evidence" value="ECO:0007669"/>
    <property type="project" value="UniProtKB-KW"/>
</dbReference>
<evidence type="ECO:0000259" key="1">
    <source>
        <dbReference type="Pfam" id="PF00501"/>
    </source>
</evidence>
<dbReference type="RefSeq" id="WP_167639351.1">
    <property type="nucleotide sequence ID" value="NZ_JAATOP010000017.1"/>
</dbReference>
<comment type="caution">
    <text evidence="3">The sequence shown here is derived from an EMBL/GenBank/DDBJ whole genome shotgun (WGS) entry which is preliminary data.</text>
</comment>
<dbReference type="Pfam" id="PF00501">
    <property type="entry name" value="AMP-binding"/>
    <property type="match status" value="1"/>
</dbReference>
<dbReference type="PANTHER" id="PTHR43767:SF1">
    <property type="entry name" value="NONRIBOSOMAL PEPTIDE SYNTHASE PES1 (EUROFUNG)-RELATED"/>
    <property type="match status" value="1"/>
</dbReference>
<dbReference type="EMBL" id="JAATOP010000017">
    <property type="protein sequence ID" value="NIY73968.1"/>
    <property type="molecule type" value="Genomic_DNA"/>
</dbReference>
<feature type="domain" description="AMP-dependent synthetase/ligase" evidence="1">
    <location>
        <begin position="26"/>
        <end position="354"/>
    </location>
</feature>
<dbReference type="Pfam" id="PF13193">
    <property type="entry name" value="AMP-binding_C"/>
    <property type="match status" value="1"/>
</dbReference>
<evidence type="ECO:0000259" key="2">
    <source>
        <dbReference type="Pfam" id="PF13193"/>
    </source>
</evidence>
<dbReference type="InterPro" id="IPR025110">
    <property type="entry name" value="AMP-bd_C"/>
</dbReference>
<organism evidence="3 4">
    <name type="scientific">Marivivens donghaensis</name>
    <dbReference type="NCBI Taxonomy" id="1699413"/>
    <lineage>
        <taxon>Bacteria</taxon>
        <taxon>Pseudomonadati</taxon>
        <taxon>Pseudomonadota</taxon>
        <taxon>Alphaproteobacteria</taxon>
        <taxon>Rhodobacterales</taxon>
        <taxon>Paracoccaceae</taxon>
        <taxon>Marivivens group</taxon>
        <taxon>Marivivens</taxon>
    </lineage>
</organism>